<proteinExistence type="predicted"/>
<sequence length="39" mass="4359">MSIEELAALVREGKAKDSALADYAAEYAKARKVFRKKDD</sequence>
<dbReference type="AlphaFoldDB" id="A0A7W7C6J9"/>
<dbReference type="EMBL" id="JACHMH010000001">
    <property type="protein sequence ID" value="MBB4674149.1"/>
    <property type="molecule type" value="Genomic_DNA"/>
</dbReference>
<reference evidence="1 2" key="1">
    <citation type="submission" date="2020-08" db="EMBL/GenBank/DDBJ databases">
        <title>Sequencing the genomes of 1000 actinobacteria strains.</title>
        <authorList>
            <person name="Klenk H.-P."/>
        </authorList>
    </citation>
    <scope>NUCLEOTIDE SEQUENCE [LARGE SCALE GENOMIC DNA]</scope>
    <source>
        <strain evidence="1 2">DSM 44230</strain>
    </source>
</reference>
<dbReference type="Proteomes" id="UP000533598">
    <property type="component" value="Unassembled WGS sequence"/>
</dbReference>
<gene>
    <name evidence="1" type="ORF">HNR67_000267</name>
</gene>
<comment type="caution">
    <text evidence="1">The sequence shown here is derived from an EMBL/GenBank/DDBJ whole genome shotgun (WGS) entry which is preliminary data.</text>
</comment>
<name>A0A7W7C6J9_9PSEU</name>
<protein>
    <submittedName>
        <fullName evidence="1">Uncharacterized protein</fullName>
    </submittedName>
</protein>
<evidence type="ECO:0000313" key="1">
    <source>
        <dbReference type="EMBL" id="MBB4674149.1"/>
    </source>
</evidence>
<keyword evidence="2" id="KW-1185">Reference proteome</keyword>
<accession>A0A7W7C6J9</accession>
<evidence type="ECO:0000313" key="2">
    <source>
        <dbReference type="Proteomes" id="UP000533598"/>
    </source>
</evidence>
<organism evidence="1 2">
    <name type="scientific">Crossiella cryophila</name>
    <dbReference type="NCBI Taxonomy" id="43355"/>
    <lineage>
        <taxon>Bacteria</taxon>
        <taxon>Bacillati</taxon>
        <taxon>Actinomycetota</taxon>
        <taxon>Actinomycetes</taxon>
        <taxon>Pseudonocardiales</taxon>
        <taxon>Pseudonocardiaceae</taxon>
        <taxon>Crossiella</taxon>
    </lineage>
</organism>